<dbReference type="GO" id="GO:0003677">
    <property type="term" value="F:DNA binding"/>
    <property type="evidence" value="ECO:0007669"/>
    <property type="project" value="InterPro"/>
</dbReference>
<dbReference type="Pfam" id="PF09519">
    <property type="entry name" value="RE_HindVP"/>
    <property type="match status" value="1"/>
</dbReference>
<dbReference type="AlphaFoldDB" id="A0A951UDN2"/>
<dbReference type="GO" id="GO:0009036">
    <property type="term" value="F:type II site-specific deoxyribonuclease activity"/>
    <property type="evidence" value="ECO:0007669"/>
    <property type="project" value="InterPro"/>
</dbReference>
<name>A0A951UDN2_9CYAN</name>
<dbReference type="GO" id="GO:0009307">
    <property type="term" value="P:DNA restriction-modification system"/>
    <property type="evidence" value="ECO:0007669"/>
    <property type="project" value="InterPro"/>
</dbReference>
<sequence>MRDNQSPGLFGINHSNRNFAQRDTWGKNQFNSSFPASLSAFLEYQGFENIYLKLDGNLQTYHTSISTTSLYGENPISEDIFYSFESPYVPFQQLVIGDFPRVDLVTLSRVSNSCLKGIEIKLTALPDNSTCNLTDDRFGCELVIRPDTIVYLACSIARHFQRNLGGLIVLIGDGFDAIEDWKEGVNILSSVSKISAALDRIILSILDTQEPLVMQPIWKTEGKTPKLAENCLDVFVWSNLAFAQLFLNVARKELIKQRTITRQVRTVVWLFRMLYDFSLNGQINHSRIIDELSYDTRNDKAFSVNGKVTHPYMRGEVLTQPRITKRQIKEIILGGGQNLLSPERRFDAIIFNSPDIFD</sequence>
<protein>
    <submittedName>
        <fullName evidence="1">HindVP family restriction endonuclease</fullName>
        <ecNumber evidence="1">3.1.21.-</ecNumber>
    </submittedName>
</protein>
<reference evidence="1" key="2">
    <citation type="journal article" date="2022" name="Microbiol. Resour. Announc.">
        <title>Metagenome Sequencing to Explore Phylogenomics of Terrestrial Cyanobacteria.</title>
        <authorList>
            <person name="Ward R.D."/>
            <person name="Stajich J.E."/>
            <person name="Johansen J.R."/>
            <person name="Huntemann M."/>
            <person name="Clum A."/>
            <person name="Foster B."/>
            <person name="Foster B."/>
            <person name="Roux S."/>
            <person name="Palaniappan K."/>
            <person name="Varghese N."/>
            <person name="Mukherjee S."/>
            <person name="Reddy T.B.K."/>
            <person name="Daum C."/>
            <person name="Copeland A."/>
            <person name="Chen I.A."/>
            <person name="Ivanova N.N."/>
            <person name="Kyrpides N.C."/>
            <person name="Shapiro N."/>
            <person name="Eloe-Fadrosh E.A."/>
            <person name="Pietrasiak N."/>
        </authorList>
    </citation>
    <scope>NUCLEOTIDE SEQUENCE</scope>
    <source>
        <strain evidence="1">CPER-KK1</strain>
    </source>
</reference>
<dbReference type="EC" id="3.1.21.-" evidence="1"/>
<dbReference type="InterPro" id="IPR019044">
    <property type="entry name" value="Restrct_endonuc_II_HindVP"/>
</dbReference>
<keyword evidence="1" id="KW-0255">Endonuclease</keyword>
<proteinExistence type="predicted"/>
<gene>
    <name evidence="1" type="ORF">KME25_26030</name>
</gene>
<keyword evidence="1" id="KW-0378">Hydrolase</keyword>
<accession>A0A951UDN2</accession>
<reference evidence="1" key="1">
    <citation type="submission" date="2021-05" db="EMBL/GenBank/DDBJ databases">
        <authorList>
            <person name="Pietrasiak N."/>
            <person name="Ward R."/>
            <person name="Stajich J.E."/>
            <person name="Kurbessoian T."/>
        </authorList>
    </citation>
    <scope>NUCLEOTIDE SEQUENCE</scope>
    <source>
        <strain evidence="1">CPER-KK1</strain>
    </source>
</reference>
<organism evidence="1 2">
    <name type="scientific">Symplocastrum torsivum CPER-KK1</name>
    <dbReference type="NCBI Taxonomy" id="450513"/>
    <lineage>
        <taxon>Bacteria</taxon>
        <taxon>Bacillati</taxon>
        <taxon>Cyanobacteriota</taxon>
        <taxon>Cyanophyceae</taxon>
        <taxon>Oscillatoriophycideae</taxon>
        <taxon>Oscillatoriales</taxon>
        <taxon>Microcoleaceae</taxon>
        <taxon>Symplocastrum</taxon>
    </lineage>
</organism>
<evidence type="ECO:0000313" key="1">
    <source>
        <dbReference type="EMBL" id="MBW4547876.1"/>
    </source>
</evidence>
<keyword evidence="1" id="KW-0540">Nuclease</keyword>
<evidence type="ECO:0000313" key="2">
    <source>
        <dbReference type="Proteomes" id="UP000753908"/>
    </source>
</evidence>
<comment type="caution">
    <text evidence="1">The sequence shown here is derived from an EMBL/GenBank/DDBJ whole genome shotgun (WGS) entry which is preliminary data.</text>
</comment>
<dbReference type="Proteomes" id="UP000753908">
    <property type="component" value="Unassembled WGS sequence"/>
</dbReference>
<dbReference type="EMBL" id="JAHHIF010000050">
    <property type="protein sequence ID" value="MBW4547876.1"/>
    <property type="molecule type" value="Genomic_DNA"/>
</dbReference>